<dbReference type="UniPathway" id="UPA00060">
    <property type="reaction ID" value="UER00141"/>
</dbReference>
<feature type="domain" description="Thiamine phosphate synthase/TenI" evidence="13">
    <location>
        <begin position="9"/>
        <end position="186"/>
    </location>
</feature>
<organism evidence="14 15">
    <name type="scientific">Frateuria terrea</name>
    <dbReference type="NCBI Taxonomy" id="529704"/>
    <lineage>
        <taxon>Bacteria</taxon>
        <taxon>Pseudomonadati</taxon>
        <taxon>Pseudomonadota</taxon>
        <taxon>Gammaproteobacteria</taxon>
        <taxon>Lysobacterales</taxon>
        <taxon>Rhodanobacteraceae</taxon>
        <taxon>Frateuria</taxon>
    </lineage>
</organism>
<evidence type="ECO:0000256" key="11">
    <source>
        <dbReference type="RuleBase" id="RU003826"/>
    </source>
</evidence>
<evidence type="ECO:0000256" key="10">
    <source>
        <dbReference type="HAMAP-Rule" id="MF_00097"/>
    </source>
</evidence>
<dbReference type="HAMAP" id="MF_00097">
    <property type="entry name" value="TMP_synthase"/>
    <property type="match status" value="1"/>
</dbReference>
<comment type="cofactor">
    <cofactor evidence="1">
        <name>Mg(2+)</name>
        <dbReference type="ChEBI" id="CHEBI:18420"/>
    </cofactor>
</comment>
<keyword evidence="5" id="KW-0460">Magnesium</keyword>
<evidence type="ECO:0000313" key="15">
    <source>
        <dbReference type="Proteomes" id="UP000199420"/>
    </source>
</evidence>
<feature type="binding site" evidence="10">
    <location>
        <begin position="134"/>
        <end position="136"/>
    </location>
    <ligand>
        <name>2-[(2R,5Z)-2-carboxy-4-methylthiazol-5(2H)-ylidene]ethyl phosphate</name>
        <dbReference type="ChEBI" id="CHEBI:62899"/>
    </ligand>
</feature>
<evidence type="ECO:0000256" key="3">
    <source>
        <dbReference type="ARBA" id="ARBA00022679"/>
    </source>
</evidence>
<reference evidence="14 15" key="1">
    <citation type="submission" date="2016-10" db="EMBL/GenBank/DDBJ databases">
        <authorList>
            <person name="de Groot N.N."/>
        </authorList>
    </citation>
    <scope>NUCLEOTIDE SEQUENCE [LARGE SCALE GENOMIC DNA]</scope>
    <source>
        <strain evidence="14 15">DSM 26515</strain>
    </source>
</reference>
<sequence length="211" mass="21889">MPDFPSRGLYAITDGPRTDLQHVVQEALAGGVRLLQYRDLGDDHPRRRAEAEAIKRLCDERGVPLLINGDAALAQAVGAAGVHLGETAEDLASARGRLGPQAIIGVSCFASLERARAMVVAGATYVSFGAFFPSPTLPDAGLASIDLLRQSAALGVPRVAIGGITPENGAALVDAGADYLAAISAVFGNAAVRAAARRLADLYRFPMSESP</sequence>
<keyword evidence="15" id="KW-1185">Reference proteome</keyword>
<dbReference type="GO" id="GO:0009228">
    <property type="term" value="P:thiamine biosynthetic process"/>
    <property type="evidence" value="ECO:0007669"/>
    <property type="project" value="UniProtKB-KW"/>
</dbReference>
<gene>
    <name evidence="10" type="primary">thiE</name>
    <name evidence="14" type="ORF">SAMN04487997_2567</name>
</gene>
<dbReference type="GO" id="GO:0005737">
    <property type="term" value="C:cytoplasm"/>
    <property type="evidence" value="ECO:0007669"/>
    <property type="project" value="TreeGrafter"/>
</dbReference>
<feature type="binding site" evidence="10">
    <location>
        <position position="68"/>
    </location>
    <ligand>
        <name>4-amino-2-methyl-5-(diphosphooxymethyl)pyrimidine</name>
        <dbReference type="ChEBI" id="CHEBI:57841"/>
    </ligand>
</feature>
<feature type="binding site" evidence="10">
    <location>
        <begin position="183"/>
        <end position="184"/>
    </location>
    <ligand>
        <name>2-[(2R,5Z)-2-carboxy-4-methylthiazol-5(2H)-ylidene]ethyl phosphate</name>
        <dbReference type="ChEBI" id="CHEBI:62899"/>
    </ligand>
</feature>
<name>A0A1H6WSM3_9GAMM</name>
<dbReference type="GO" id="GO:0004789">
    <property type="term" value="F:thiamine-phosphate diphosphorylase activity"/>
    <property type="evidence" value="ECO:0007669"/>
    <property type="project" value="UniProtKB-UniRule"/>
</dbReference>
<evidence type="ECO:0000256" key="8">
    <source>
        <dbReference type="ARBA" id="ARBA00047851"/>
    </source>
</evidence>
<evidence type="ECO:0000256" key="9">
    <source>
        <dbReference type="ARBA" id="ARBA00047883"/>
    </source>
</evidence>
<dbReference type="EMBL" id="FNYC01000005">
    <property type="protein sequence ID" value="SEJ15492.1"/>
    <property type="molecule type" value="Genomic_DNA"/>
</dbReference>
<evidence type="ECO:0000256" key="7">
    <source>
        <dbReference type="ARBA" id="ARBA00047334"/>
    </source>
</evidence>
<dbReference type="CDD" id="cd00564">
    <property type="entry name" value="TMP_TenI"/>
    <property type="match status" value="1"/>
</dbReference>
<evidence type="ECO:0000259" key="13">
    <source>
        <dbReference type="Pfam" id="PF02581"/>
    </source>
</evidence>
<dbReference type="NCBIfam" id="TIGR00693">
    <property type="entry name" value="thiE"/>
    <property type="match status" value="1"/>
</dbReference>
<dbReference type="PANTHER" id="PTHR20857">
    <property type="entry name" value="THIAMINE-PHOSPHATE PYROPHOSPHORYLASE"/>
    <property type="match status" value="1"/>
</dbReference>
<dbReference type="InterPro" id="IPR013785">
    <property type="entry name" value="Aldolase_TIM"/>
</dbReference>
<comment type="catalytic activity">
    <reaction evidence="9 10 11">
        <text>2-[(2R,5Z)-2-carboxy-4-methylthiazol-5(2H)-ylidene]ethyl phosphate + 4-amino-2-methyl-5-(diphosphooxymethyl)pyrimidine + 2 H(+) = thiamine phosphate + CO2 + diphosphate</text>
        <dbReference type="Rhea" id="RHEA:47844"/>
        <dbReference type="ChEBI" id="CHEBI:15378"/>
        <dbReference type="ChEBI" id="CHEBI:16526"/>
        <dbReference type="ChEBI" id="CHEBI:33019"/>
        <dbReference type="ChEBI" id="CHEBI:37575"/>
        <dbReference type="ChEBI" id="CHEBI:57841"/>
        <dbReference type="ChEBI" id="CHEBI:62899"/>
        <dbReference type="EC" id="2.5.1.3"/>
    </reaction>
</comment>
<accession>A0A1H6WSM3</accession>
<dbReference type="PANTHER" id="PTHR20857:SF15">
    <property type="entry name" value="THIAMINE-PHOSPHATE SYNTHASE"/>
    <property type="match status" value="1"/>
</dbReference>
<keyword evidence="6 10" id="KW-0784">Thiamine biosynthesis</keyword>
<dbReference type="AlphaFoldDB" id="A0A1H6WSM3"/>
<dbReference type="RefSeq" id="WP_091337517.1">
    <property type="nucleotide sequence ID" value="NZ_FNYC01000005.1"/>
</dbReference>
<comment type="function">
    <text evidence="10">Condenses 4-methyl-5-(beta-hydroxyethyl)thiazole monophosphate (THZ-P) and 2-methyl-4-amino-5-hydroxymethyl pyrimidine pyrophosphate (HMP-PP) to form thiamine monophosphate (TMP).</text>
</comment>
<evidence type="ECO:0000256" key="1">
    <source>
        <dbReference type="ARBA" id="ARBA00001946"/>
    </source>
</evidence>
<dbReference type="InterPro" id="IPR022998">
    <property type="entry name" value="ThiamineP_synth_TenI"/>
</dbReference>
<comment type="similarity">
    <text evidence="10 11">Belongs to the thiamine-phosphate synthase family.</text>
</comment>
<feature type="binding site" evidence="10">
    <location>
        <position position="107"/>
    </location>
    <ligand>
        <name>4-amino-2-methyl-5-(diphosphooxymethyl)pyrimidine</name>
        <dbReference type="ChEBI" id="CHEBI:57841"/>
    </ligand>
</feature>
<dbReference type="Gene3D" id="3.20.20.70">
    <property type="entry name" value="Aldolase class I"/>
    <property type="match status" value="1"/>
</dbReference>
<dbReference type="EC" id="2.5.1.3" evidence="10"/>
<dbReference type="OrthoDB" id="9789949at2"/>
<keyword evidence="3 10" id="KW-0808">Transferase</keyword>
<dbReference type="InterPro" id="IPR034291">
    <property type="entry name" value="TMP_synthase"/>
</dbReference>
<evidence type="ECO:0000256" key="6">
    <source>
        <dbReference type="ARBA" id="ARBA00022977"/>
    </source>
</evidence>
<dbReference type="Proteomes" id="UP000199420">
    <property type="component" value="Unassembled WGS sequence"/>
</dbReference>
<dbReference type="STRING" id="529704.SAMN02927913_2544"/>
<evidence type="ECO:0000256" key="5">
    <source>
        <dbReference type="ARBA" id="ARBA00022842"/>
    </source>
</evidence>
<comment type="caution">
    <text evidence="10">Lacks conserved residue(s) required for the propagation of feature annotation.</text>
</comment>
<comment type="catalytic activity">
    <reaction evidence="8 10 11">
        <text>2-(2-carboxy-4-methylthiazol-5-yl)ethyl phosphate + 4-amino-2-methyl-5-(diphosphooxymethyl)pyrimidine + 2 H(+) = thiamine phosphate + CO2 + diphosphate</text>
        <dbReference type="Rhea" id="RHEA:47848"/>
        <dbReference type="ChEBI" id="CHEBI:15378"/>
        <dbReference type="ChEBI" id="CHEBI:16526"/>
        <dbReference type="ChEBI" id="CHEBI:33019"/>
        <dbReference type="ChEBI" id="CHEBI:37575"/>
        <dbReference type="ChEBI" id="CHEBI:57841"/>
        <dbReference type="ChEBI" id="CHEBI:62890"/>
        <dbReference type="EC" id="2.5.1.3"/>
    </reaction>
</comment>
<evidence type="ECO:0000256" key="2">
    <source>
        <dbReference type="ARBA" id="ARBA00005165"/>
    </source>
</evidence>
<evidence type="ECO:0000256" key="4">
    <source>
        <dbReference type="ARBA" id="ARBA00022723"/>
    </source>
</evidence>
<keyword evidence="4" id="KW-0479">Metal-binding</keyword>
<proteinExistence type="inferred from homology"/>
<dbReference type="SUPFAM" id="SSF51391">
    <property type="entry name" value="Thiamin phosphate synthase"/>
    <property type="match status" value="1"/>
</dbReference>
<dbReference type="Pfam" id="PF02581">
    <property type="entry name" value="TMP-TENI"/>
    <property type="match status" value="1"/>
</dbReference>
<dbReference type="GO" id="GO:0009229">
    <property type="term" value="P:thiamine diphosphate biosynthetic process"/>
    <property type="evidence" value="ECO:0007669"/>
    <property type="project" value="UniProtKB-UniRule"/>
</dbReference>
<evidence type="ECO:0000313" key="14">
    <source>
        <dbReference type="EMBL" id="SEJ15492.1"/>
    </source>
</evidence>
<comment type="catalytic activity">
    <reaction evidence="7 10 11">
        <text>4-methyl-5-(2-phosphooxyethyl)-thiazole + 4-amino-2-methyl-5-(diphosphooxymethyl)pyrimidine + H(+) = thiamine phosphate + diphosphate</text>
        <dbReference type="Rhea" id="RHEA:22328"/>
        <dbReference type="ChEBI" id="CHEBI:15378"/>
        <dbReference type="ChEBI" id="CHEBI:33019"/>
        <dbReference type="ChEBI" id="CHEBI:37575"/>
        <dbReference type="ChEBI" id="CHEBI:57841"/>
        <dbReference type="ChEBI" id="CHEBI:58296"/>
        <dbReference type="EC" id="2.5.1.3"/>
    </reaction>
</comment>
<comment type="pathway">
    <text evidence="2 10 12">Cofactor biosynthesis; thiamine diphosphate biosynthesis; thiamine phosphate from 4-amino-2-methyl-5-diphosphomethylpyrimidine and 4-methyl-5-(2-phosphoethyl)-thiazole: step 1/1.</text>
</comment>
<evidence type="ECO:0000256" key="12">
    <source>
        <dbReference type="RuleBase" id="RU004253"/>
    </source>
</evidence>
<protein>
    <recommendedName>
        <fullName evidence="10">Thiamine-phosphate synthase</fullName>
        <shortName evidence="10">TP synthase</shortName>
        <shortName evidence="10">TPS</shortName>
        <ecNumber evidence="10">2.5.1.3</ecNumber>
    </recommendedName>
    <alternativeName>
        <fullName evidence="10">Thiamine-phosphate pyrophosphorylase</fullName>
        <shortName evidence="10">TMP pyrophosphorylase</shortName>
        <shortName evidence="10">TMP-PPase</shortName>
    </alternativeName>
</protein>
<feature type="binding site" evidence="10">
    <location>
        <position position="163"/>
    </location>
    <ligand>
        <name>2-[(2R,5Z)-2-carboxy-4-methylthiazol-5(2H)-ylidene]ethyl phosphate</name>
        <dbReference type="ChEBI" id="CHEBI:62899"/>
    </ligand>
</feature>
<dbReference type="InterPro" id="IPR036206">
    <property type="entry name" value="ThiamineP_synth_sf"/>
</dbReference>
<dbReference type="GO" id="GO:0000287">
    <property type="term" value="F:magnesium ion binding"/>
    <property type="evidence" value="ECO:0007669"/>
    <property type="project" value="UniProtKB-UniRule"/>
</dbReference>